<evidence type="ECO:0000313" key="6">
    <source>
        <dbReference type="EMBL" id="ADR34033.1"/>
    </source>
</evidence>
<dbReference type="EMBL" id="CP002355">
    <property type="protein sequence ID" value="ADR34033.1"/>
    <property type="molecule type" value="Genomic_DNA"/>
</dbReference>
<keyword evidence="1" id="KW-0805">Transcription regulation</keyword>
<dbReference type="InterPro" id="IPR012318">
    <property type="entry name" value="HTH_CRP"/>
</dbReference>
<dbReference type="Pfam" id="PF00027">
    <property type="entry name" value="cNMP_binding"/>
    <property type="match status" value="1"/>
</dbReference>
<dbReference type="PANTHER" id="PTHR24567:SF26">
    <property type="entry name" value="REGULATORY PROTEIN YEIL"/>
    <property type="match status" value="1"/>
</dbReference>
<dbReference type="InterPro" id="IPR036390">
    <property type="entry name" value="WH_DNA-bd_sf"/>
</dbReference>
<dbReference type="PROSITE" id="PS51063">
    <property type="entry name" value="HTH_CRP_2"/>
    <property type="match status" value="1"/>
</dbReference>
<dbReference type="AlphaFoldDB" id="E4TYP2"/>
<keyword evidence="2" id="KW-0238">DNA-binding</keyword>
<dbReference type="SUPFAM" id="SSF51206">
    <property type="entry name" value="cAMP-binding domain-like"/>
    <property type="match status" value="1"/>
</dbReference>
<dbReference type="Proteomes" id="UP000008721">
    <property type="component" value="Chromosome"/>
</dbReference>
<dbReference type="CDD" id="cd00038">
    <property type="entry name" value="CAP_ED"/>
    <property type="match status" value="1"/>
</dbReference>
<accession>E4TYP2</accession>
<proteinExistence type="predicted"/>
<evidence type="ECO:0000313" key="7">
    <source>
        <dbReference type="Proteomes" id="UP000008721"/>
    </source>
</evidence>
<dbReference type="PRINTS" id="PR00034">
    <property type="entry name" value="HTHCRP"/>
</dbReference>
<dbReference type="PANTHER" id="PTHR24567">
    <property type="entry name" value="CRP FAMILY TRANSCRIPTIONAL REGULATORY PROTEIN"/>
    <property type="match status" value="1"/>
</dbReference>
<dbReference type="GO" id="GO:0003677">
    <property type="term" value="F:DNA binding"/>
    <property type="evidence" value="ECO:0007669"/>
    <property type="project" value="UniProtKB-KW"/>
</dbReference>
<dbReference type="Pfam" id="PF13545">
    <property type="entry name" value="HTH_Crp_2"/>
    <property type="match status" value="1"/>
</dbReference>
<dbReference type="PROSITE" id="PS50042">
    <property type="entry name" value="CNMP_BINDING_3"/>
    <property type="match status" value="1"/>
</dbReference>
<dbReference type="HOGENOM" id="CLU_075053_4_0_7"/>
<dbReference type="Gene3D" id="2.60.120.10">
    <property type="entry name" value="Jelly Rolls"/>
    <property type="match status" value="1"/>
</dbReference>
<organism evidence="6 7">
    <name type="scientific">Sulfuricurvum kujiense (strain ATCC BAA-921 / DSM 16994 / JCM 11577 / YK-1)</name>
    <dbReference type="NCBI Taxonomy" id="709032"/>
    <lineage>
        <taxon>Bacteria</taxon>
        <taxon>Pseudomonadati</taxon>
        <taxon>Campylobacterota</taxon>
        <taxon>Epsilonproteobacteria</taxon>
        <taxon>Campylobacterales</taxon>
        <taxon>Sulfurimonadaceae</taxon>
        <taxon>Sulfuricurvum</taxon>
    </lineage>
</organism>
<dbReference type="SUPFAM" id="SSF46785">
    <property type="entry name" value="Winged helix' DNA-binding domain"/>
    <property type="match status" value="1"/>
</dbReference>
<dbReference type="InterPro" id="IPR050397">
    <property type="entry name" value="Env_Response_Regulators"/>
</dbReference>
<name>E4TYP2_SULKY</name>
<feature type="domain" description="Cyclic nucleotide-binding" evidence="4">
    <location>
        <begin position="23"/>
        <end position="143"/>
    </location>
</feature>
<dbReference type="STRING" id="709032.Sulku_1371"/>
<evidence type="ECO:0000256" key="3">
    <source>
        <dbReference type="ARBA" id="ARBA00023163"/>
    </source>
</evidence>
<dbReference type="OrthoDB" id="9815457at2"/>
<reference evidence="6 7" key="1">
    <citation type="journal article" date="2012" name="Stand. Genomic Sci.">
        <title>Complete genome sequence of the sulfur compounds oxidizing chemolithoautotroph Sulfuricurvum kujiense type strain (YK-1(T)).</title>
        <authorList>
            <person name="Han C."/>
            <person name="Kotsyurbenko O."/>
            <person name="Chertkov O."/>
            <person name="Held B."/>
            <person name="Lapidus A."/>
            <person name="Nolan M."/>
            <person name="Lucas S."/>
            <person name="Hammon N."/>
            <person name="Deshpande S."/>
            <person name="Cheng J.F."/>
            <person name="Tapia R."/>
            <person name="Goodwin L.A."/>
            <person name="Pitluck S."/>
            <person name="Liolios K."/>
            <person name="Pagani I."/>
            <person name="Ivanova N."/>
            <person name="Mavromatis K."/>
            <person name="Mikhailova N."/>
            <person name="Pati A."/>
            <person name="Chen A."/>
            <person name="Palaniappan K."/>
            <person name="Land M."/>
            <person name="Hauser L."/>
            <person name="Chang Y.J."/>
            <person name="Jeffries C.D."/>
            <person name="Brambilla E.M."/>
            <person name="Rohde M."/>
            <person name="Spring S."/>
            <person name="Sikorski J."/>
            <person name="Goker M."/>
            <person name="Woyke T."/>
            <person name="Bristow J."/>
            <person name="Eisen J.A."/>
            <person name="Markowitz V."/>
            <person name="Hugenholtz P."/>
            <person name="Kyrpides N.C."/>
            <person name="Klenk H.P."/>
            <person name="Detter J.C."/>
        </authorList>
    </citation>
    <scope>NUCLEOTIDE SEQUENCE [LARGE SCALE GENOMIC DNA]</scope>
    <source>
        <strain evidence="7">ATCC BAA-921 / DSM 16994 / JCM 11577 / YK-1</strain>
    </source>
</reference>
<sequence>MRKSTVLNQLPQNNSLSLERIGIFSHLTPLQCNQIEQIGIIRHYNKGEIIFYEGNQSDYFHFLIEGEVSIFKSTASTETMLIHRFRAPSLVAEVATLKQVPYPASCEAIDSSIILKIARDPFLKLLQNDPSLSIALISSLTQKISALELSLQRHSAPNAMAKVARLIRDDIGIFQRLKGIEIAHLLGITPETLSRMIKKLKSEGIIEFSKKNGLNLLSSDKLNRCCG</sequence>
<dbReference type="eggNOG" id="COG0664">
    <property type="taxonomic scope" value="Bacteria"/>
</dbReference>
<evidence type="ECO:0000259" key="5">
    <source>
        <dbReference type="PROSITE" id="PS51063"/>
    </source>
</evidence>
<evidence type="ECO:0000256" key="2">
    <source>
        <dbReference type="ARBA" id="ARBA00023125"/>
    </source>
</evidence>
<dbReference type="InterPro" id="IPR018490">
    <property type="entry name" value="cNMP-bd_dom_sf"/>
</dbReference>
<keyword evidence="3" id="KW-0804">Transcription</keyword>
<evidence type="ECO:0000259" key="4">
    <source>
        <dbReference type="PROSITE" id="PS50042"/>
    </source>
</evidence>
<dbReference type="InterPro" id="IPR014710">
    <property type="entry name" value="RmlC-like_jellyroll"/>
</dbReference>
<protein>
    <submittedName>
        <fullName evidence="6">Transcriptional regulator, Crp/Fnr family</fullName>
    </submittedName>
</protein>
<dbReference type="KEGG" id="sku:Sulku_1371"/>
<dbReference type="GO" id="GO:0003700">
    <property type="term" value="F:DNA-binding transcription factor activity"/>
    <property type="evidence" value="ECO:0007669"/>
    <property type="project" value="TreeGrafter"/>
</dbReference>
<dbReference type="SMART" id="SM00100">
    <property type="entry name" value="cNMP"/>
    <property type="match status" value="1"/>
</dbReference>
<keyword evidence="7" id="KW-1185">Reference proteome</keyword>
<dbReference type="GO" id="GO:0005829">
    <property type="term" value="C:cytosol"/>
    <property type="evidence" value="ECO:0007669"/>
    <property type="project" value="TreeGrafter"/>
</dbReference>
<feature type="domain" description="HTH crp-type" evidence="5">
    <location>
        <begin position="138"/>
        <end position="220"/>
    </location>
</feature>
<gene>
    <name evidence="6" type="ordered locus">Sulku_1371</name>
</gene>
<dbReference type="InterPro" id="IPR000595">
    <property type="entry name" value="cNMP-bd_dom"/>
</dbReference>
<evidence type="ECO:0000256" key="1">
    <source>
        <dbReference type="ARBA" id="ARBA00023015"/>
    </source>
</evidence>